<reference evidence="3 4" key="1">
    <citation type="submission" date="2019-01" db="EMBL/GenBank/DDBJ databases">
        <title>Draft genome sequences of three monokaryotic isolates of the white-rot basidiomycete fungus Dichomitus squalens.</title>
        <authorList>
            <consortium name="DOE Joint Genome Institute"/>
            <person name="Lopez S.C."/>
            <person name="Andreopoulos B."/>
            <person name="Pangilinan J."/>
            <person name="Lipzen A."/>
            <person name="Riley R."/>
            <person name="Ahrendt S."/>
            <person name="Ng V."/>
            <person name="Barry K."/>
            <person name="Daum C."/>
            <person name="Grigoriev I.V."/>
            <person name="Hilden K.S."/>
            <person name="Makela M.R."/>
            <person name="de Vries R.P."/>
        </authorList>
    </citation>
    <scope>NUCLEOTIDE SEQUENCE [LARGE SCALE GENOMIC DNA]</scope>
    <source>
        <strain evidence="3 4">CBS 464.89</strain>
        <strain evidence="2">OM18370.1</strain>
    </source>
</reference>
<evidence type="ECO:0000256" key="1">
    <source>
        <dbReference type="SAM" id="MobiDB-lite"/>
    </source>
</evidence>
<dbReference type="EMBL" id="ML143408">
    <property type="protein sequence ID" value="TBU30066.1"/>
    <property type="molecule type" value="Genomic_DNA"/>
</dbReference>
<name>A0A4Q9Q3N7_9APHY</name>
<dbReference type="AlphaFoldDB" id="A0A4Q9Q3N7"/>
<gene>
    <name evidence="3" type="ORF">BD310DRAFT_813171</name>
    <name evidence="2" type="ORF">BD311DRAFT_659661</name>
</gene>
<accession>A0A4Q9Q3N7</accession>
<organism evidence="3 4">
    <name type="scientific">Dichomitus squalens</name>
    <dbReference type="NCBI Taxonomy" id="114155"/>
    <lineage>
        <taxon>Eukaryota</taxon>
        <taxon>Fungi</taxon>
        <taxon>Dikarya</taxon>
        <taxon>Basidiomycota</taxon>
        <taxon>Agaricomycotina</taxon>
        <taxon>Agaricomycetes</taxon>
        <taxon>Polyporales</taxon>
        <taxon>Polyporaceae</taxon>
        <taxon>Dichomitus</taxon>
    </lineage>
</organism>
<sequence length="71" mass="7549">MHFAGGHPAKHKLPVAHAQTARRQGWTRAAPQATHPRRTSPPAGLRDAVDAASWLVRAAQQRTLDVGVGPG</sequence>
<dbReference type="EMBL" id="ML145098">
    <property type="protein sequence ID" value="TBU61516.1"/>
    <property type="molecule type" value="Genomic_DNA"/>
</dbReference>
<proteinExistence type="predicted"/>
<feature type="region of interest" description="Disordered" evidence="1">
    <location>
        <begin position="1"/>
        <end position="46"/>
    </location>
</feature>
<keyword evidence="4" id="KW-1185">Reference proteome</keyword>
<evidence type="ECO:0000313" key="2">
    <source>
        <dbReference type="EMBL" id="TBU30066.1"/>
    </source>
</evidence>
<dbReference type="Proteomes" id="UP000292082">
    <property type="component" value="Unassembled WGS sequence"/>
</dbReference>
<dbReference type="Proteomes" id="UP000292957">
    <property type="component" value="Unassembled WGS sequence"/>
</dbReference>
<evidence type="ECO:0000313" key="3">
    <source>
        <dbReference type="EMBL" id="TBU61516.1"/>
    </source>
</evidence>
<protein>
    <submittedName>
        <fullName evidence="3">Uncharacterized protein</fullName>
    </submittedName>
</protein>
<evidence type="ECO:0000313" key="4">
    <source>
        <dbReference type="Proteomes" id="UP000292082"/>
    </source>
</evidence>